<evidence type="ECO:0000313" key="5">
    <source>
        <dbReference type="EMBL" id="KAL2812433.1"/>
    </source>
</evidence>
<dbReference type="Gene3D" id="3.30.70.330">
    <property type="match status" value="2"/>
</dbReference>
<feature type="compositionally biased region" description="Polar residues" evidence="3">
    <location>
        <begin position="8"/>
        <end position="34"/>
    </location>
</feature>
<evidence type="ECO:0000259" key="4">
    <source>
        <dbReference type="PROSITE" id="PS50102"/>
    </source>
</evidence>
<dbReference type="Pfam" id="PF00076">
    <property type="entry name" value="RRM_1"/>
    <property type="match status" value="1"/>
</dbReference>
<gene>
    <name evidence="5" type="ORF">BDW59DRAFT_155289</name>
</gene>
<evidence type="ECO:0000256" key="2">
    <source>
        <dbReference type="PROSITE-ProRule" id="PRU00176"/>
    </source>
</evidence>
<dbReference type="SMART" id="SM00360">
    <property type="entry name" value="RRM"/>
    <property type="match status" value="2"/>
</dbReference>
<feature type="domain" description="RRM" evidence="4">
    <location>
        <begin position="237"/>
        <end position="324"/>
    </location>
</feature>
<feature type="compositionally biased region" description="Polar residues" evidence="3">
    <location>
        <begin position="45"/>
        <end position="63"/>
    </location>
</feature>
<proteinExistence type="predicted"/>
<evidence type="ECO:0000256" key="3">
    <source>
        <dbReference type="SAM" id="MobiDB-lite"/>
    </source>
</evidence>
<evidence type="ECO:0000256" key="1">
    <source>
        <dbReference type="ARBA" id="ARBA00022884"/>
    </source>
</evidence>
<feature type="region of interest" description="Disordered" evidence="3">
    <location>
        <begin position="1"/>
        <end position="63"/>
    </location>
</feature>
<protein>
    <recommendedName>
        <fullName evidence="4">RRM domain-containing protein</fullName>
    </recommendedName>
</protein>
<keyword evidence="1 2" id="KW-0694">RNA-binding</keyword>
<accession>A0ABR4HAE0</accession>
<dbReference type="Proteomes" id="UP001610335">
    <property type="component" value="Unassembled WGS sequence"/>
</dbReference>
<dbReference type="CDD" id="cd00590">
    <property type="entry name" value="RRM_SF"/>
    <property type="match status" value="2"/>
</dbReference>
<feature type="compositionally biased region" description="Low complexity" evidence="3">
    <location>
        <begin position="186"/>
        <end position="196"/>
    </location>
</feature>
<dbReference type="InterPro" id="IPR000504">
    <property type="entry name" value="RRM_dom"/>
</dbReference>
<feature type="compositionally biased region" description="Polar residues" evidence="3">
    <location>
        <begin position="326"/>
        <end position="338"/>
    </location>
</feature>
<dbReference type="InterPro" id="IPR035979">
    <property type="entry name" value="RBD_domain_sf"/>
</dbReference>
<dbReference type="SUPFAM" id="SSF54928">
    <property type="entry name" value="RNA-binding domain, RBD"/>
    <property type="match status" value="2"/>
</dbReference>
<evidence type="ECO:0000313" key="6">
    <source>
        <dbReference type="Proteomes" id="UP001610335"/>
    </source>
</evidence>
<feature type="domain" description="RRM" evidence="4">
    <location>
        <begin position="82"/>
        <end position="161"/>
    </location>
</feature>
<feature type="compositionally biased region" description="Low complexity" evidence="3">
    <location>
        <begin position="215"/>
        <end position="233"/>
    </location>
</feature>
<organism evidence="5 6">
    <name type="scientific">Aspergillus cavernicola</name>
    <dbReference type="NCBI Taxonomy" id="176166"/>
    <lineage>
        <taxon>Eukaryota</taxon>
        <taxon>Fungi</taxon>
        <taxon>Dikarya</taxon>
        <taxon>Ascomycota</taxon>
        <taxon>Pezizomycotina</taxon>
        <taxon>Eurotiomycetes</taxon>
        <taxon>Eurotiomycetidae</taxon>
        <taxon>Eurotiales</taxon>
        <taxon>Aspergillaceae</taxon>
        <taxon>Aspergillus</taxon>
        <taxon>Aspergillus subgen. Nidulantes</taxon>
    </lineage>
</organism>
<keyword evidence="6" id="KW-1185">Reference proteome</keyword>
<reference evidence="5 6" key="1">
    <citation type="submission" date="2024-07" db="EMBL/GenBank/DDBJ databases">
        <title>Section-level genome sequencing and comparative genomics of Aspergillus sections Usti and Cavernicolus.</title>
        <authorList>
            <consortium name="Lawrence Berkeley National Laboratory"/>
            <person name="Nybo J.L."/>
            <person name="Vesth T.C."/>
            <person name="Theobald S."/>
            <person name="Frisvad J.C."/>
            <person name="Larsen T.O."/>
            <person name="Kjaerboelling I."/>
            <person name="Rothschild-Mancinelli K."/>
            <person name="Lyhne E.K."/>
            <person name="Kogle M.E."/>
            <person name="Barry K."/>
            <person name="Clum A."/>
            <person name="Na H."/>
            <person name="Ledsgaard L."/>
            <person name="Lin J."/>
            <person name="Lipzen A."/>
            <person name="Kuo A."/>
            <person name="Riley R."/>
            <person name="Mondo S."/>
            <person name="LaButti K."/>
            <person name="Haridas S."/>
            <person name="Pangalinan J."/>
            <person name="Salamov A.A."/>
            <person name="Simmons B.A."/>
            <person name="Magnuson J.K."/>
            <person name="Chen J."/>
            <person name="Drula E."/>
            <person name="Henrissat B."/>
            <person name="Wiebenga A."/>
            <person name="Lubbers R.J."/>
            <person name="Gomes A.C."/>
            <person name="Makela M.R."/>
            <person name="Stajich J."/>
            <person name="Grigoriev I.V."/>
            <person name="Mortensen U.H."/>
            <person name="De vries R.P."/>
            <person name="Baker S.E."/>
            <person name="Andersen M.R."/>
        </authorList>
    </citation>
    <scope>NUCLEOTIDE SEQUENCE [LARGE SCALE GENOMIC DNA]</scope>
    <source>
        <strain evidence="5 6">CBS 600.67</strain>
    </source>
</reference>
<name>A0ABR4HAE0_9EURO</name>
<feature type="region of interest" description="Disordered" evidence="3">
    <location>
        <begin position="160"/>
        <end position="233"/>
    </location>
</feature>
<feature type="region of interest" description="Disordered" evidence="3">
    <location>
        <begin position="325"/>
        <end position="371"/>
    </location>
</feature>
<sequence length="371" mass="40217">MADAPGSPKSQEQTPQKTYQNGVRTNGRAFNSLNWRMKGEESPKQDTSPSVSPGPRTNTNTSRVGFSRQGQTVVPPAISEGRRLYVGNMPYTAKMEDVQALFNAAGFEVEQIDIAIDPFSGRNPSYCFVDLETKELCERAMAEMDGHNLLGRPVKIKPGVVKSASERQQRTSTGSGIGMGAGVDGSSSPRSNRTSSFNADRWRRDDNAPAPIFGTPTKSNSNSSSTTTTTATTDSSCRLYVGGLPRLTDQESITSNITTFFKEYNVENITKLFTPHPAKRFEPGDHYYLFVDFSSAEEAQNAMAALNGAEGPWGSTIRVQRARGETYSNTNSNANSIRGLNDGEERKSRWGPSTRASASVSAPVVKGVVEA</sequence>
<dbReference type="EMBL" id="JBFXLS010000182">
    <property type="protein sequence ID" value="KAL2812433.1"/>
    <property type="molecule type" value="Genomic_DNA"/>
</dbReference>
<dbReference type="PANTHER" id="PTHR21245">
    <property type="entry name" value="HETEROGENEOUS NUCLEAR RIBONUCLEOPROTEIN"/>
    <property type="match status" value="1"/>
</dbReference>
<dbReference type="InterPro" id="IPR012677">
    <property type="entry name" value="Nucleotide-bd_a/b_plait_sf"/>
</dbReference>
<comment type="caution">
    <text evidence="5">The sequence shown here is derived from an EMBL/GenBank/DDBJ whole genome shotgun (WGS) entry which is preliminary data.</text>
</comment>
<dbReference type="PROSITE" id="PS50102">
    <property type="entry name" value="RRM"/>
    <property type="match status" value="2"/>
</dbReference>